<dbReference type="InterPro" id="IPR022700">
    <property type="entry name" value="CLIP"/>
</dbReference>
<proteinExistence type="inferred from homology"/>
<dbReference type="SMART" id="SM00680">
    <property type="entry name" value="CLIP"/>
    <property type="match status" value="1"/>
</dbReference>
<evidence type="ECO:0000256" key="10">
    <source>
        <dbReference type="RuleBase" id="RU363034"/>
    </source>
</evidence>
<evidence type="ECO:0000259" key="11">
    <source>
        <dbReference type="PROSITE" id="PS50240"/>
    </source>
</evidence>
<keyword evidence="6 10" id="KW-0720">Serine protease</keyword>
<dbReference type="EMBL" id="KQ976423">
    <property type="protein sequence ID" value="KYM88763.1"/>
    <property type="molecule type" value="Genomic_DNA"/>
</dbReference>
<dbReference type="PANTHER" id="PTHR24260:SF147">
    <property type="entry name" value="EG:BACR7A4.3 PROTEIN-RELATED"/>
    <property type="match status" value="1"/>
</dbReference>
<keyword evidence="7" id="KW-0865">Zymogen</keyword>
<keyword evidence="8" id="KW-1015">Disulfide bond</keyword>
<dbReference type="GO" id="GO:0004252">
    <property type="term" value="F:serine-type endopeptidase activity"/>
    <property type="evidence" value="ECO:0007669"/>
    <property type="project" value="InterPro"/>
</dbReference>
<keyword evidence="13" id="KW-1185">Reference proteome</keyword>
<dbReference type="GO" id="GO:0005576">
    <property type="term" value="C:extracellular region"/>
    <property type="evidence" value="ECO:0007669"/>
    <property type="project" value="UniProtKB-SubCell"/>
</dbReference>
<gene>
    <name evidence="12" type="ORF">ALC53_02528</name>
</gene>
<comment type="similarity">
    <text evidence="9">Belongs to the peptidase S1 family. CLIP subfamily.</text>
</comment>
<keyword evidence="5 10" id="KW-0378">Hydrolase</keyword>
<dbReference type="Proteomes" id="UP000078540">
    <property type="component" value="Unassembled WGS sequence"/>
</dbReference>
<evidence type="ECO:0000256" key="3">
    <source>
        <dbReference type="ARBA" id="ARBA00022670"/>
    </source>
</evidence>
<dbReference type="PROSITE" id="PS00134">
    <property type="entry name" value="TRYPSIN_HIS"/>
    <property type="match status" value="1"/>
</dbReference>
<dbReference type="Gene3D" id="2.40.10.10">
    <property type="entry name" value="Trypsin-like serine proteases"/>
    <property type="match status" value="1"/>
</dbReference>
<name>A0A195BQ93_9HYME</name>
<dbReference type="InterPro" id="IPR001254">
    <property type="entry name" value="Trypsin_dom"/>
</dbReference>
<evidence type="ECO:0000256" key="4">
    <source>
        <dbReference type="ARBA" id="ARBA00022729"/>
    </source>
</evidence>
<evidence type="ECO:0000313" key="12">
    <source>
        <dbReference type="EMBL" id="KYM88763.1"/>
    </source>
</evidence>
<dbReference type="STRING" id="520822.A0A195BQ93"/>
<organism evidence="12 13">
    <name type="scientific">Atta colombica</name>
    <dbReference type="NCBI Taxonomy" id="520822"/>
    <lineage>
        <taxon>Eukaryota</taxon>
        <taxon>Metazoa</taxon>
        <taxon>Ecdysozoa</taxon>
        <taxon>Arthropoda</taxon>
        <taxon>Hexapoda</taxon>
        <taxon>Insecta</taxon>
        <taxon>Pterygota</taxon>
        <taxon>Neoptera</taxon>
        <taxon>Endopterygota</taxon>
        <taxon>Hymenoptera</taxon>
        <taxon>Apocrita</taxon>
        <taxon>Aculeata</taxon>
        <taxon>Formicoidea</taxon>
        <taxon>Formicidae</taxon>
        <taxon>Myrmicinae</taxon>
        <taxon>Atta</taxon>
    </lineage>
</organism>
<dbReference type="InterPro" id="IPR018114">
    <property type="entry name" value="TRYPSIN_HIS"/>
</dbReference>
<comment type="subcellular location">
    <subcellularLocation>
        <location evidence="1">Secreted</location>
    </subcellularLocation>
</comment>
<dbReference type="InterPro" id="IPR051333">
    <property type="entry name" value="CLIP_Serine_Protease"/>
</dbReference>
<dbReference type="InterPro" id="IPR043504">
    <property type="entry name" value="Peptidase_S1_PA_chymotrypsin"/>
</dbReference>
<accession>A0A195BQ93</accession>
<dbReference type="PRINTS" id="PR00722">
    <property type="entry name" value="CHYMOTRYPSIN"/>
</dbReference>
<sequence length="416" mass="46427">MYDPLIYQEVHYENDLVVHHHHWENERSSGDREKQKRVRRESCTIDNSSGNCKSLQDCPKVYEELLAGKMPSQTCGYLGFDPIVCCPEINHITQSTPKPVQQETTVRTNTMRPLKLDESRAVARAKCAENAEAVYGFVLPPTPTVYRKPINTSLCALKTRKLIVGGKKAEAKEFPHMAAVGFDGSDTILWLCGGTLISKKIVLTAAHCLWTADWGNAKWVRLGDLNLVQSNDNAKPQTIAIKERIRHPDYKRPSEYHDIAILRLAKDAVYDAYVRPACLPVDWPDVGQNNKAVATGWGLVDWADDEGSDNLLKVTLRLVPHENCNASFFDGGSSVELALGIVNDWQICAGEVGKDTCQGDSGGPLAVFNTDHNCTYTIIGVTSLGRLCGSIIPGVYTRVYHYVPWIERTAWPEYFY</sequence>
<dbReference type="FunFam" id="2.40.10.10:FF:000146">
    <property type="entry name" value="Serine protease 53"/>
    <property type="match status" value="1"/>
</dbReference>
<dbReference type="InterPro" id="IPR001314">
    <property type="entry name" value="Peptidase_S1A"/>
</dbReference>
<feature type="domain" description="Peptidase S1" evidence="11">
    <location>
        <begin position="163"/>
        <end position="411"/>
    </location>
</feature>
<dbReference type="CDD" id="cd00190">
    <property type="entry name" value="Tryp_SPc"/>
    <property type="match status" value="1"/>
</dbReference>
<dbReference type="SUPFAM" id="SSF50494">
    <property type="entry name" value="Trypsin-like serine proteases"/>
    <property type="match status" value="1"/>
</dbReference>
<dbReference type="InterPro" id="IPR033116">
    <property type="entry name" value="TRYPSIN_SER"/>
</dbReference>
<dbReference type="PANTHER" id="PTHR24260">
    <property type="match status" value="1"/>
</dbReference>
<evidence type="ECO:0000256" key="6">
    <source>
        <dbReference type="ARBA" id="ARBA00022825"/>
    </source>
</evidence>
<evidence type="ECO:0000256" key="2">
    <source>
        <dbReference type="ARBA" id="ARBA00022525"/>
    </source>
</evidence>
<dbReference type="GO" id="GO:0006508">
    <property type="term" value="P:proteolysis"/>
    <property type="evidence" value="ECO:0007669"/>
    <property type="project" value="UniProtKB-KW"/>
</dbReference>
<evidence type="ECO:0000256" key="7">
    <source>
        <dbReference type="ARBA" id="ARBA00023145"/>
    </source>
</evidence>
<evidence type="ECO:0000256" key="8">
    <source>
        <dbReference type="ARBA" id="ARBA00023157"/>
    </source>
</evidence>
<evidence type="ECO:0000256" key="5">
    <source>
        <dbReference type="ARBA" id="ARBA00022801"/>
    </source>
</evidence>
<evidence type="ECO:0000313" key="13">
    <source>
        <dbReference type="Proteomes" id="UP000078540"/>
    </source>
</evidence>
<keyword evidence="4" id="KW-0732">Signal</keyword>
<dbReference type="PROSITE" id="PS00135">
    <property type="entry name" value="TRYPSIN_SER"/>
    <property type="match status" value="1"/>
</dbReference>
<reference evidence="12 13" key="1">
    <citation type="submission" date="2015-09" db="EMBL/GenBank/DDBJ databases">
        <title>Atta colombica WGS genome.</title>
        <authorList>
            <person name="Nygaard S."/>
            <person name="Hu H."/>
            <person name="Boomsma J."/>
            <person name="Zhang G."/>
        </authorList>
    </citation>
    <scope>NUCLEOTIDE SEQUENCE [LARGE SCALE GENOMIC DNA]</scope>
    <source>
        <strain evidence="12">Treedump-2</strain>
        <tissue evidence="12">Whole body</tissue>
    </source>
</reference>
<keyword evidence="3 10" id="KW-0645">Protease</keyword>
<dbReference type="PROSITE" id="PS50240">
    <property type="entry name" value="TRYPSIN_DOM"/>
    <property type="match status" value="1"/>
</dbReference>
<dbReference type="Pfam" id="PF00089">
    <property type="entry name" value="Trypsin"/>
    <property type="match status" value="1"/>
</dbReference>
<dbReference type="AlphaFoldDB" id="A0A195BQ93"/>
<evidence type="ECO:0000256" key="9">
    <source>
        <dbReference type="ARBA" id="ARBA00024195"/>
    </source>
</evidence>
<protein>
    <submittedName>
        <fullName evidence="12">Serine protease snake</fullName>
    </submittedName>
</protein>
<dbReference type="SMART" id="SM00020">
    <property type="entry name" value="Tryp_SPc"/>
    <property type="match status" value="1"/>
</dbReference>
<dbReference type="InterPro" id="IPR009003">
    <property type="entry name" value="Peptidase_S1_PA"/>
</dbReference>
<evidence type="ECO:0000256" key="1">
    <source>
        <dbReference type="ARBA" id="ARBA00004613"/>
    </source>
</evidence>
<keyword evidence="2" id="KW-0964">Secreted</keyword>